<evidence type="ECO:0000256" key="5">
    <source>
        <dbReference type="ARBA" id="ARBA00022842"/>
    </source>
</evidence>
<dbReference type="Pfam" id="PF01867">
    <property type="entry name" value="Cas_Cas1"/>
    <property type="match status" value="1"/>
</dbReference>
<gene>
    <name evidence="11" type="primary">cas1_1</name>
    <name evidence="10" type="synonym">cas1</name>
    <name evidence="11" type="ORF">IBLFYP30_00533</name>
</gene>
<comment type="similarity">
    <text evidence="10">Belongs to the CRISPR-associated endonuclease Cas1 family.</text>
</comment>
<dbReference type="AlphaFoldDB" id="A0A6N3FRK1"/>
<dbReference type="NCBIfam" id="TIGR00287">
    <property type="entry name" value="cas1"/>
    <property type="match status" value="1"/>
</dbReference>
<evidence type="ECO:0000256" key="10">
    <source>
        <dbReference type="HAMAP-Rule" id="MF_01470"/>
    </source>
</evidence>
<comment type="function">
    <text evidence="10">CRISPR (clustered regularly interspaced short palindromic repeat), is an adaptive immune system that provides protection against mobile genetic elements (viruses, transposable elements and conjugative plasmids). CRISPR clusters contain spacers, sequences complementary to antecedent mobile elements, and target invading nucleic acids. CRISPR clusters are transcribed and processed into CRISPR RNA (crRNA). Acts as a dsDNA endonuclease. Involved in the integration of spacer DNA into the CRISPR cassette.</text>
</comment>
<dbReference type="GO" id="GO:0016787">
    <property type="term" value="F:hydrolase activity"/>
    <property type="evidence" value="ECO:0007669"/>
    <property type="project" value="UniProtKB-KW"/>
</dbReference>
<feature type="binding site" evidence="10">
    <location>
        <position position="195"/>
    </location>
    <ligand>
        <name>Mn(2+)</name>
        <dbReference type="ChEBI" id="CHEBI:29035"/>
    </ligand>
</feature>
<evidence type="ECO:0000256" key="4">
    <source>
        <dbReference type="ARBA" id="ARBA00022801"/>
    </source>
</evidence>
<dbReference type="EMBL" id="CACRUE010000045">
    <property type="protein sequence ID" value="VYU54655.1"/>
    <property type="molecule type" value="Genomic_DNA"/>
</dbReference>
<dbReference type="GO" id="GO:0051607">
    <property type="term" value="P:defense response to virus"/>
    <property type="evidence" value="ECO:0007669"/>
    <property type="project" value="UniProtKB-UniRule"/>
</dbReference>
<keyword evidence="5 10" id="KW-0460">Magnesium</keyword>
<evidence type="ECO:0000256" key="2">
    <source>
        <dbReference type="ARBA" id="ARBA00022723"/>
    </source>
</evidence>
<dbReference type="PANTHER" id="PTHR34353:SF2">
    <property type="entry name" value="CRISPR-ASSOCIATED ENDONUCLEASE CAS1 1"/>
    <property type="match status" value="1"/>
</dbReference>
<keyword evidence="8 10" id="KW-0464">Manganese</keyword>
<dbReference type="InterPro" id="IPR002729">
    <property type="entry name" value="CRISPR-assoc_Cas1"/>
</dbReference>
<dbReference type="EC" id="3.1.-.-" evidence="10"/>
<evidence type="ECO:0000313" key="11">
    <source>
        <dbReference type="EMBL" id="VYU54655.1"/>
    </source>
</evidence>
<dbReference type="GO" id="GO:0003677">
    <property type="term" value="F:DNA binding"/>
    <property type="evidence" value="ECO:0007669"/>
    <property type="project" value="UniProtKB-KW"/>
</dbReference>
<evidence type="ECO:0000256" key="7">
    <source>
        <dbReference type="ARBA" id="ARBA00023125"/>
    </source>
</evidence>
<accession>A0A6N3FRK1</accession>
<dbReference type="GO" id="GO:0043571">
    <property type="term" value="P:maintenance of CRISPR repeat elements"/>
    <property type="evidence" value="ECO:0007669"/>
    <property type="project" value="UniProtKB-UniRule"/>
</dbReference>
<evidence type="ECO:0000256" key="6">
    <source>
        <dbReference type="ARBA" id="ARBA00023118"/>
    </source>
</evidence>
<name>A0A6N3FRK1_9FIRM</name>
<evidence type="ECO:0000256" key="8">
    <source>
        <dbReference type="ARBA" id="ARBA00023211"/>
    </source>
</evidence>
<dbReference type="Gene3D" id="1.20.120.920">
    <property type="entry name" value="CRISPR-associated endonuclease Cas1, C-terminal domain"/>
    <property type="match status" value="1"/>
</dbReference>
<dbReference type="GO" id="GO:0046872">
    <property type="term" value="F:metal ion binding"/>
    <property type="evidence" value="ECO:0007669"/>
    <property type="project" value="UniProtKB-UniRule"/>
</dbReference>
<organism evidence="11">
    <name type="scientific">Intestinibacter bartlettii</name>
    <dbReference type="NCBI Taxonomy" id="261299"/>
    <lineage>
        <taxon>Bacteria</taxon>
        <taxon>Bacillati</taxon>
        <taxon>Bacillota</taxon>
        <taxon>Clostridia</taxon>
        <taxon>Peptostreptococcales</taxon>
        <taxon>Peptostreptococcaceae</taxon>
        <taxon>Intestinibacter</taxon>
    </lineage>
</organism>
<evidence type="ECO:0000256" key="3">
    <source>
        <dbReference type="ARBA" id="ARBA00022759"/>
    </source>
</evidence>
<dbReference type="CDD" id="cd09634">
    <property type="entry name" value="Cas1_I-II-III"/>
    <property type="match status" value="1"/>
</dbReference>
<comment type="subunit">
    <text evidence="9 10">Homodimer, forms a heterotetramer with a Cas2 homodimer.</text>
</comment>
<dbReference type="Gene3D" id="3.100.10.20">
    <property type="entry name" value="CRISPR-associated endonuclease Cas1, N-terminal domain"/>
    <property type="match status" value="1"/>
</dbReference>
<keyword evidence="7 10" id="KW-0238">DNA-binding</keyword>
<feature type="binding site" evidence="10">
    <location>
        <position position="130"/>
    </location>
    <ligand>
        <name>Mn(2+)</name>
        <dbReference type="ChEBI" id="CHEBI:29035"/>
    </ligand>
</feature>
<keyword evidence="4 10" id="KW-0378">Hydrolase</keyword>
<dbReference type="InterPro" id="IPR050646">
    <property type="entry name" value="Cas1"/>
</dbReference>
<protein>
    <recommendedName>
        <fullName evidence="10">CRISPR-associated endonuclease Cas1</fullName>
        <ecNumber evidence="10">3.1.-.-</ecNumber>
    </recommendedName>
</protein>
<comment type="cofactor">
    <cofactor evidence="10">
        <name>Mg(2+)</name>
        <dbReference type="ChEBI" id="CHEBI:18420"/>
    </cofactor>
    <cofactor evidence="10">
        <name>Mn(2+)</name>
        <dbReference type="ChEBI" id="CHEBI:29035"/>
    </cofactor>
</comment>
<dbReference type="InterPro" id="IPR042211">
    <property type="entry name" value="CRISPR-assoc_Cas1_N"/>
</dbReference>
<sequence length="307" mass="35177">MVVATEPIETVEGIVLKESSLISSKTIAQLLKRNVPITYIDHSGKYLGGFTNHKIDIEKQVNQFRCKEDNLFCLDFTKKIITSKIKNQIVILRRYDKSKQDDIKDIISSLNKYISEIQNCTSINEILGFEGTSAKLYFSGLSKLVNDDFRFDKRSKRPPKDPFNALISYGYSLLYNEVVLALNQVGLNSHAGFIHQNKLGHAALASDLMEQWRGPIVDSLVMKLINNNLVSISDFTLNESTGGYYLSKKANNAFIKYYEEKIRSKNSYFKHANFPMSFRYSILFNIYELVRCLEDGNLDNFKTLTLR</sequence>
<dbReference type="HAMAP" id="MF_01470">
    <property type="entry name" value="Cas1"/>
    <property type="match status" value="1"/>
</dbReference>
<feature type="binding site" evidence="10">
    <location>
        <position position="210"/>
    </location>
    <ligand>
        <name>Mn(2+)</name>
        <dbReference type="ChEBI" id="CHEBI:29035"/>
    </ligand>
</feature>
<keyword evidence="1 10" id="KW-0540">Nuclease</keyword>
<keyword evidence="2 10" id="KW-0479">Metal-binding</keyword>
<proteinExistence type="inferred from homology"/>
<evidence type="ECO:0000256" key="9">
    <source>
        <dbReference type="ARBA" id="ARBA00038592"/>
    </source>
</evidence>
<evidence type="ECO:0000256" key="1">
    <source>
        <dbReference type="ARBA" id="ARBA00022722"/>
    </source>
</evidence>
<keyword evidence="6 10" id="KW-0051">Antiviral defense</keyword>
<dbReference type="PANTHER" id="PTHR34353">
    <property type="entry name" value="CRISPR-ASSOCIATED ENDONUCLEASE CAS1 1"/>
    <property type="match status" value="1"/>
</dbReference>
<reference evidence="11" key="1">
    <citation type="submission" date="2019-11" db="EMBL/GenBank/DDBJ databases">
        <authorList>
            <person name="Feng L."/>
        </authorList>
    </citation>
    <scope>NUCLEOTIDE SEQUENCE</scope>
    <source>
        <strain evidence="11">IbartlettiiLFYP30</strain>
    </source>
</reference>
<dbReference type="GO" id="GO:0004519">
    <property type="term" value="F:endonuclease activity"/>
    <property type="evidence" value="ECO:0007669"/>
    <property type="project" value="UniProtKB-UniRule"/>
</dbReference>
<keyword evidence="3 10" id="KW-0255">Endonuclease</keyword>
<dbReference type="InterPro" id="IPR042206">
    <property type="entry name" value="CRISPR-assoc_Cas1_C"/>
</dbReference>